<reference evidence="1" key="1">
    <citation type="submission" date="2022-03" db="EMBL/GenBank/DDBJ databases">
        <authorList>
            <person name="Lindestad O."/>
        </authorList>
    </citation>
    <scope>NUCLEOTIDE SEQUENCE</scope>
</reference>
<proteinExistence type="predicted"/>
<organism evidence="1 2">
    <name type="scientific">Pararge aegeria aegeria</name>
    <dbReference type="NCBI Taxonomy" id="348720"/>
    <lineage>
        <taxon>Eukaryota</taxon>
        <taxon>Metazoa</taxon>
        <taxon>Ecdysozoa</taxon>
        <taxon>Arthropoda</taxon>
        <taxon>Hexapoda</taxon>
        <taxon>Insecta</taxon>
        <taxon>Pterygota</taxon>
        <taxon>Neoptera</taxon>
        <taxon>Endopterygota</taxon>
        <taxon>Lepidoptera</taxon>
        <taxon>Glossata</taxon>
        <taxon>Ditrysia</taxon>
        <taxon>Papilionoidea</taxon>
        <taxon>Nymphalidae</taxon>
        <taxon>Satyrinae</taxon>
        <taxon>Satyrini</taxon>
        <taxon>Parargina</taxon>
        <taxon>Pararge</taxon>
    </lineage>
</organism>
<comment type="caution">
    <text evidence="1">The sequence shown here is derived from an EMBL/GenBank/DDBJ whole genome shotgun (WGS) entry which is preliminary data.</text>
</comment>
<name>A0A8S4SRC2_9NEOP</name>
<keyword evidence="2" id="KW-1185">Reference proteome</keyword>
<sequence>MFGSAYQNGASKAPMAPKMDLAFYFHRGRHDFSTMHGENMALSPHNRISPGSAGVTRADIIKLLLFLSRETSIASSLMKQHQEKPIPFQCWTKGFSQREGLSGITTLGTSLQLLP</sequence>
<protein>
    <submittedName>
        <fullName evidence="1">Jg16541 protein</fullName>
    </submittedName>
</protein>
<dbReference type="EMBL" id="CAKXAJ010026562">
    <property type="protein sequence ID" value="CAH2270081.1"/>
    <property type="molecule type" value="Genomic_DNA"/>
</dbReference>
<evidence type="ECO:0000313" key="2">
    <source>
        <dbReference type="Proteomes" id="UP000838756"/>
    </source>
</evidence>
<evidence type="ECO:0000313" key="1">
    <source>
        <dbReference type="EMBL" id="CAH2270081.1"/>
    </source>
</evidence>
<gene>
    <name evidence="1" type="primary">jg16541</name>
    <name evidence="1" type="ORF">PAEG_LOCUS28005</name>
</gene>
<dbReference type="Proteomes" id="UP000838756">
    <property type="component" value="Unassembled WGS sequence"/>
</dbReference>
<accession>A0A8S4SRC2</accession>
<dbReference type="AlphaFoldDB" id="A0A8S4SRC2"/>